<dbReference type="SUPFAM" id="SSF55073">
    <property type="entry name" value="Nucleotide cyclase"/>
    <property type="match status" value="1"/>
</dbReference>
<feature type="domain" description="Guanylate cyclase" evidence="3">
    <location>
        <begin position="526"/>
        <end position="667"/>
    </location>
</feature>
<dbReference type="AlphaFoldDB" id="A0AA88GRF4"/>
<name>A0AA88GRF4_NAELO</name>
<comment type="caution">
    <text evidence="4">The sequence shown here is derived from an EMBL/GenBank/DDBJ whole genome shotgun (WGS) entry which is preliminary data.</text>
</comment>
<dbReference type="InterPro" id="IPR001054">
    <property type="entry name" value="A/G_cyclase"/>
</dbReference>
<evidence type="ECO:0000313" key="5">
    <source>
        <dbReference type="Proteomes" id="UP000816034"/>
    </source>
</evidence>
<keyword evidence="2" id="KW-1133">Transmembrane helix</keyword>
<accession>A0AA88GRF4</accession>
<evidence type="ECO:0000313" key="4">
    <source>
        <dbReference type="EMBL" id="KAG2383123.1"/>
    </source>
</evidence>
<evidence type="ECO:0000256" key="2">
    <source>
        <dbReference type="SAM" id="Phobius"/>
    </source>
</evidence>
<dbReference type="GeneID" id="68096915"/>
<gene>
    <name evidence="4" type="ORF">C9374_004460</name>
</gene>
<dbReference type="GO" id="GO:0009190">
    <property type="term" value="P:cyclic nucleotide biosynthetic process"/>
    <property type="evidence" value="ECO:0007669"/>
    <property type="project" value="InterPro"/>
</dbReference>
<organism evidence="4 5">
    <name type="scientific">Naegleria lovaniensis</name>
    <name type="common">Amoeba</name>
    <dbReference type="NCBI Taxonomy" id="51637"/>
    <lineage>
        <taxon>Eukaryota</taxon>
        <taxon>Discoba</taxon>
        <taxon>Heterolobosea</taxon>
        <taxon>Tetramitia</taxon>
        <taxon>Eutetramitia</taxon>
        <taxon>Vahlkampfiidae</taxon>
        <taxon>Naegleria</taxon>
    </lineage>
</organism>
<feature type="compositionally biased region" description="Basic and acidic residues" evidence="1">
    <location>
        <begin position="479"/>
        <end position="496"/>
    </location>
</feature>
<dbReference type="PROSITE" id="PS50125">
    <property type="entry name" value="GUANYLATE_CYCLASE_2"/>
    <property type="match status" value="1"/>
</dbReference>
<feature type="region of interest" description="Disordered" evidence="1">
    <location>
        <begin position="464"/>
        <end position="514"/>
    </location>
</feature>
<keyword evidence="5" id="KW-1185">Reference proteome</keyword>
<dbReference type="RefSeq" id="XP_044548802.1">
    <property type="nucleotide sequence ID" value="XM_044694102.1"/>
</dbReference>
<dbReference type="GO" id="GO:0035556">
    <property type="term" value="P:intracellular signal transduction"/>
    <property type="evidence" value="ECO:0007669"/>
    <property type="project" value="InterPro"/>
</dbReference>
<keyword evidence="2" id="KW-0472">Membrane</keyword>
<dbReference type="InterPro" id="IPR029787">
    <property type="entry name" value="Nucleotide_cyclase"/>
</dbReference>
<reference evidence="4 5" key="1">
    <citation type="journal article" date="2018" name="BMC Genomics">
        <title>The genome of Naegleria lovaniensis, the basis for a comparative approach to unravel pathogenicity factors of the human pathogenic amoeba N. fowleri.</title>
        <authorList>
            <person name="Liechti N."/>
            <person name="Schurch N."/>
            <person name="Bruggmann R."/>
            <person name="Wittwer M."/>
        </authorList>
    </citation>
    <scope>NUCLEOTIDE SEQUENCE [LARGE SCALE GENOMIC DNA]</scope>
    <source>
        <strain evidence="4 5">ATCC 30569</strain>
    </source>
</reference>
<keyword evidence="2" id="KW-0812">Transmembrane</keyword>
<dbReference type="Gene3D" id="3.30.70.1230">
    <property type="entry name" value="Nucleotide cyclase"/>
    <property type="match status" value="1"/>
</dbReference>
<protein>
    <recommendedName>
        <fullName evidence="3">Guanylate cyclase domain-containing protein</fullName>
    </recommendedName>
</protein>
<dbReference type="EMBL" id="PYSW02000021">
    <property type="protein sequence ID" value="KAG2383123.1"/>
    <property type="molecule type" value="Genomic_DNA"/>
</dbReference>
<dbReference type="Proteomes" id="UP000816034">
    <property type="component" value="Unassembled WGS sequence"/>
</dbReference>
<feature type="compositionally biased region" description="Polar residues" evidence="1">
    <location>
        <begin position="464"/>
        <end position="476"/>
    </location>
</feature>
<sequence length="821" mass="92460">MSKVVPTPTQHDDELLSSSQHHHDDEESLLFKEKKKRPAILSCLLSVRLFLIVVITLVVLTTAVSIWLTSYLVNEQASLESVEILIQNINEKVHSFLNGQLVPAKQVADQVAYDYHYGYIDVADSIRNYLYSKLKVYEITLVNICFGNYGLNMLQTVTIGPVGQWVWAKKMPGENLLSWELDPNTGIITKPYVLNFTVYNVAKVDYYIESMSLLKDNPNGAFGNVYQVINSSMQTYWSTPVYNRTDLSTKQVIGIVKVNIALDLIAKFLASLKVLDRGYIVLSEFSNGYVLGSSLEIPGLQFKRINASSITARNAGEVMKQVMSQQNDQVQFTTTVAGVKYLVSSKPYTFYNIRWRMTLVFEDNEIKEAIITSSYIILGVTCGVALIGVIVSALIGYIVTNPFVKLQQDFKKIEVLDLINIKPRSSIFSEAKSIYSSLTDTVSWLSEFRAFLPDSVLNQLENSKAQNHLDTPQTSMKAVGDKKNKPSNDKKTDSEMGSHASSHSRSLMEETQSKLAESMLKRNQQANMFKLGLSFKECCVLNMTILNLNEQEFEDPEILNQTVSKVLTGISTICKTVRGDLQIKSYNEFSVIFADRPKVSLVGLDCSMKILTGIGHLNQQLQKQGLSTLKIGIGVSSGDSLLGNVGNKQLRYFTLIGSVVNRARDLCFLSQELDVPVVVDRATQKAGDDEYVFRPVERYLEGSKGISTVYGCLNRKRIENDEWLYELDKQNQNAKFKEYSEHFSKLFEKDDIKEDEIATTRDFLSISAAQMPSDKVIARLNRVIEAMNQERKQLSQAKLYHSKVRTVLNGFMENSNEPLLL</sequence>
<feature type="region of interest" description="Disordered" evidence="1">
    <location>
        <begin position="1"/>
        <end position="21"/>
    </location>
</feature>
<evidence type="ECO:0000256" key="1">
    <source>
        <dbReference type="SAM" id="MobiDB-lite"/>
    </source>
</evidence>
<feature type="transmembrane region" description="Helical" evidence="2">
    <location>
        <begin position="375"/>
        <end position="399"/>
    </location>
</feature>
<dbReference type="Gene3D" id="3.30.450.20">
    <property type="entry name" value="PAS domain"/>
    <property type="match status" value="1"/>
</dbReference>
<proteinExistence type="predicted"/>
<feature type="transmembrane region" description="Helical" evidence="2">
    <location>
        <begin position="39"/>
        <end position="68"/>
    </location>
</feature>
<evidence type="ECO:0000259" key="3">
    <source>
        <dbReference type="PROSITE" id="PS50125"/>
    </source>
</evidence>